<keyword evidence="1" id="KW-0863">Zinc-finger</keyword>
<proteinExistence type="predicted"/>
<keyword evidence="1" id="KW-0862">Zinc</keyword>
<keyword evidence="1" id="KW-0479">Metal-binding</keyword>
<dbReference type="Pfam" id="PF00078">
    <property type="entry name" value="RVT_1"/>
    <property type="match status" value="1"/>
</dbReference>
<dbReference type="InterPro" id="IPR043502">
    <property type="entry name" value="DNA/RNA_pol_sf"/>
</dbReference>
<protein>
    <submittedName>
        <fullName evidence="6">LINE-1 retrotransposable element ORF2 protein</fullName>
    </submittedName>
</protein>
<dbReference type="EMBL" id="CAMXCT010002669">
    <property type="protein sequence ID" value="CAI3999736.1"/>
    <property type="molecule type" value="Genomic_DNA"/>
</dbReference>
<dbReference type="PROSITE" id="PS50878">
    <property type="entry name" value="RT_POL"/>
    <property type="match status" value="1"/>
</dbReference>
<sequence>MLDLERAFDSASREKLFSQLHKLHIRPAVIQLLTHWHINTQYHFQHGCDTVALPTGAGLRQGCKAAPGLWSFLLILYLQQVTQQIPIAWLRHHLNIYADDYQVGGIFYSVDDLRLLLKAFGILLQTLHDFSLRINPKKSAALLTIAGTSHRHQRAQFVTTKNKSEQLRIPLPNGDEIQIPAQPTVACDHAFRTGHSNQQALSLAGLPTPLQLLRAAAKQLLRSITQRMSLLHADDLALQLPWSHLEDLVNTLDSTQDLCPRLVEPAVSRVAPSVLYTGPCAIEPTTVQGVQAYMTGTALAAGEFAVRHSTMIPETELSNLRGTPFGLALCQILEQWDWDRLAELPEACQYLAKRCILCGLHYNRVQELNAHYRTMHGQYWEGVPQRAVYMSNTWATERPCPFCGALFKSHLCPVWVQVAVLLLYGVGVPHDTPDNVEAPSPNLRCEVCLDQFEDLASLTEHLRNAHALQGMTFNVARDSVAGSPACAHCGALHDTSTRADVWNFELMQRPRHCRCMTTGCRPAWGEK</sequence>
<comment type="caution">
    <text evidence="4">The sequence shown here is derived from an EMBL/GenBank/DDBJ whole genome shotgun (WGS) entry which is preliminary data.</text>
</comment>
<evidence type="ECO:0000313" key="7">
    <source>
        <dbReference type="Proteomes" id="UP001152797"/>
    </source>
</evidence>
<dbReference type="SUPFAM" id="SSF56672">
    <property type="entry name" value="DNA/RNA polymerases"/>
    <property type="match status" value="1"/>
</dbReference>
<dbReference type="InterPro" id="IPR000477">
    <property type="entry name" value="RT_dom"/>
</dbReference>
<gene>
    <name evidence="4" type="ORF">C1SCF055_LOCUS25912</name>
</gene>
<name>A0A9P1CYL6_9DINO</name>
<dbReference type="AlphaFoldDB" id="A0A9P1CYL6"/>
<evidence type="ECO:0000259" key="2">
    <source>
        <dbReference type="PROSITE" id="PS50157"/>
    </source>
</evidence>
<dbReference type="EMBL" id="CAMXCT030002669">
    <property type="protein sequence ID" value="CAL4787048.1"/>
    <property type="molecule type" value="Genomic_DNA"/>
</dbReference>
<dbReference type="GO" id="GO:0008270">
    <property type="term" value="F:zinc ion binding"/>
    <property type="evidence" value="ECO:0007669"/>
    <property type="project" value="UniProtKB-KW"/>
</dbReference>
<keyword evidence="7" id="KW-1185">Reference proteome</keyword>
<dbReference type="PROSITE" id="PS00028">
    <property type="entry name" value="ZINC_FINGER_C2H2_1"/>
    <property type="match status" value="2"/>
</dbReference>
<evidence type="ECO:0000259" key="3">
    <source>
        <dbReference type="PROSITE" id="PS50878"/>
    </source>
</evidence>
<feature type="domain" description="Reverse transcriptase" evidence="3">
    <location>
        <begin position="1"/>
        <end position="171"/>
    </location>
</feature>
<evidence type="ECO:0000313" key="6">
    <source>
        <dbReference type="EMBL" id="CAL4787048.1"/>
    </source>
</evidence>
<dbReference type="Proteomes" id="UP001152797">
    <property type="component" value="Unassembled WGS sequence"/>
</dbReference>
<feature type="domain" description="C2H2-type" evidence="2">
    <location>
        <begin position="443"/>
        <end position="471"/>
    </location>
</feature>
<organism evidence="4">
    <name type="scientific">Cladocopium goreaui</name>
    <dbReference type="NCBI Taxonomy" id="2562237"/>
    <lineage>
        <taxon>Eukaryota</taxon>
        <taxon>Sar</taxon>
        <taxon>Alveolata</taxon>
        <taxon>Dinophyceae</taxon>
        <taxon>Suessiales</taxon>
        <taxon>Symbiodiniaceae</taxon>
        <taxon>Cladocopium</taxon>
    </lineage>
</organism>
<dbReference type="EMBL" id="CAMXCT020002669">
    <property type="protein sequence ID" value="CAL1153111.1"/>
    <property type="molecule type" value="Genomic_DNA"/>
</dbReference>
<reference evidence="4" key="1">
    <citation type="submission" date="2022-10" db="EMBL/GenBank/DDBJ databases">
        <authorList>
            <person name="Chen Y."/>
            <person name="Dougan E. K."/>
            <person name="Chan C."/>
            <person name="Rhodes N."/>
            <person name="Thang M."/>
        </authorList>
    </citation>
    <scope>NUCLEOTIDE SEQUENCE</scope>
</reference>
<dbReference type="PROSITE" id="PS50157">
    <property type="entry name" value="ZINC_FINGER_C2H2_2"/>
    <property type="match status" value="1"/>
</dbReference>
<reference evidence="5" key="2">
    <citation type="submission" date="2024-04" db="EMBL/GenBank/DDBJ databases">
        <authorList>
            <person name="Chen Y."/>
            <person name="Shah S."/>
            <person name="Dougan E. K."/>
            <person name="Thang M."/>
            <person name="Chan C."/>
        </authorList>
    </citation>
    <scope>NUCLEOTIDE SEQUENCE [LARGE SCALE GENOMIC DNA]</scope>
</reference>
<evidence type="ECO:0000313" key="4">
    <source>
        <dbReference type="EMBL" id="CAI3999736.1"/>
    </source>
</evidence>
<dbReference type="SMART" id="SM00355">
    <property type="entry name" value="ZnF_C2H2"/>
    <property type="match status" value="2"/>
</dbReference>
<accession>A0A9P1CYL6</accession>
<evidence type="ECO:0000313" key="5">
    <source>
        <dbReference type="EMBL" id="CAL1153111.1"/>
    </source>
</evidence>
<evidence type="ECO:0000256" key="1">
    <source>
        <dbReference type="PROSITE-ProRule" id="PRU00042"/>
    </source>
</evidence>
<dbReference type="OrthoDB" id="425681at2759"/>
<dbReference type="InterPro" id="IPR013087">
    <property type="entry name" value="Znf_C2H2_type"/>
</dbReference>